<dbReference type="PRINTS" id="PR00368">
    <property type="entry name" value="FADPNR"/>
</dbReference>
<evidence type="ECO:0000256" key="8">
    <source>
        <dbReference type="ARBA" id="ARBA00023157"/>
    </source>
</evidence>
<dbReference type="InterPro" id="IPR006258">
    <property type="entry name" value="Lipoamide_DH"/>
</dbReference>
<keyword evidence="9 14" id="KW-0676">Redox-active center</keyword>
<dbReference type="RefSeq" id="WP_036833994.1">
    <property type="nucleotide sequence ID" value="NZ_AVPG01000010.1"/>
</dbReference>
<evidence type="ECO:0000256" key="6">
    <source>
        <dbReference type="ARBA" id="ARBA00023002"/>
    </source>
</evidence>
<dbReference type="eggNOG" id="COG1249">
    <property type="taxonomic scope" value="Bacteria"/>
</dbReference>
<dbReference type="EC" id="1.8.1.4" evidence="2 14"/>
<dbReference type="GO" id="GO:0004148">
    <property type="term" value="F:dihydrolipoyl dehydrogenase (NADH) activity"/>
    <property type="evidence" value="ECO:0007669"/>
    <property type="project" value="UniProtKB-EC"/>
</dbReference>
<gene>
    <name evidence="17" type="ORF">N784_03185</name>
</gene>
<comment type="miscellaneous">
    <text evidence="14">The active site is a redox-active disulfide bond.</text>
</comment>
<comment type="caution">
    <text evidence="17">The sequence shown here is derived from an EMBL/GenBank/DDBJ whole genome shotgun (WGS) entry which is preliminary data.</text>
</comment>
<dbReference type="EMBL" id="AVPG01000010">
    <property type="protein sequence ID" value="KGX86872.1"/>
    <property type="molecule type" value="Genomic_DNA"/>
</dbReference>
<evidence type="ECO:0000256" key="4">
    <source>
        <dbReference type="ARBA" id="ARBA00022630"/>
    </source>
</evidence>
<dbReference type="AlphaFoldDB" id="A0A0A5HTB7"/>
<dbReference type="PROSITE" id="PS00076">
    <property type="entry name" value="PYRIDINE_REDOX_1"/>
    <property type="match status" value="1"/>
</dbReference>
<dbReference type="InterPro" id="IPR050151">
    <property type="entry name" value="Class-I_Pyr_Nuc-Dis_Oxidored"/>
</dbReference>
<evidence type="ECO:0000256" key="9">
    <source>
        <dbReference type="ARBA" id="ARBA00023284"/>
    </source>
</evidence>
<evidence type="ECO:0000256" key="12">
    <source>
        <dbReference type="PIRSR" id="PIRSR000350-3"/>
    </source>
</evidence>
<evidence type="ECO:0000256" key="2">
    <source>
        <dbReference type="ARBA" id="ARBA00012608"/>
    </source>
</evidence>
<keyword evidence="5 12" id="KW-0274">FAD</keyword>
<evidence type="ECO:0000256" key="1">
    <source>
        <dbReference type="ARBA" id="ARBA00007532"/>
    </source>
</evidence>
<comment type="catalytic activity">
    <reaction evidence="10 14">
        <text>N(6)-[(R)-dihydrolipoyl]-L-lysyl-[protein] + NAD(+) = N(6)-[(R)-lipoyl]-L-lysyl-[protein] + NADH + H(+)</text>
        <dbReference type="Rhea" id="RHEA:15045"/>
        <dbReference type="Rhea" id="RHEA-COMP:10474"/>
        <dbReference type="Rhea" id="RHEA-COMP:10475"/>
        <dbReference type="ChEBI" id="CHEBI:15378"/>
        <dbReference type="ChEBI" id="CHEBI:57540"/>
        <dbReference type="ChEBI" id="CHEBI:57945"/>
        <dbReference type="ChEBI" id="CHEBI:83099"/>
        <dbReference type="ChEBI" id="CHEBI:83100"/>
        <dbReference type="EC" id="1.8.1.4"/>
    </reaction>
</comment>
<dbReference type="OrthoDB" id="9800167at2"/>
<dbReference type="SUPFAM" id="SSF55424">
    <property type="entry name" value="FAD/NAD-linked reductases, dimerisation (C-terminal) domain"/>
    <property type="match status" value="1"/>
</dbReference>
<feature type="binding site" evidence="12">
    <location>
        <position position="56"/>
    </location>
    <ligand>
        <name>FAD</name>
        <dbReference type="ChEBI" id="CHEBI:57692"/>
    </ligand>
</feature>
<dbReference type="PRINTS" id="PR00411">
    <property type="entry name" value="PNDRDTASEI"/>
</dbReference>
<dbReference type="Gene3D" id="3.30.390.30">
    <property type="match status" value="1"/>
</dbReference>
<dbReference type="Pfam" id="PF02852">
    <property type="entry name" value="Pyr_redox_dim"/>
    <property type="match status" value="1"/>
</dbReference>
<evidence type="ECO:0000259" key="16">
    <source>
        <dbReference type="Pfam" id="PF07992"/>
    </source>
</evidence>
<evidence type="ECO:0000256" key="13">
    <source>
        <dbReference type="PIRSR" id="PIRSR000350-4"/>
    </source>
</evidence>
<dbReference type="PANTHER" id="PTHR22912">
    <property type="entry name" value="DISULFIDE OXIDOREDUCTASE"/>
    <property type="match status" value="1"/>
</dbReference>
<dbReference type="PANTHER" id="PTHR22912:SF151">
    <property type="entry name" value="DIHYDROLIPOYL DEHYDROGENASE, MITOCHONDRIAL"/>
    <property type="match status" value="1"/>
</dbReference>
<sequence length="469" mass="51186">MVVGEIAEQKDVVVIGGGPGGYHAAIEAAQKGFTVTLIEKEKLGGVCLHDGCIPSKVFTTAARKKEEILRFHAFGIDHGEVTFQLSKLQQHKRKVIEQLQKGVEALCKTNKIEIVHGNASFLSADRIGVDNGHQFDVFHFNHAIVATGSTPIHRSGVSFDDEKVVHDGSIFLLSEIPEHLVVYGSHSIAIEVAMSYRQFGSMVTLIMADDKNTLPYDTTITRELLRQFKKQQIKVYTGVKEFRVNKEASHITAMFQHKGEQDTLDCTHVYVASDYVPNVKELGLSRLGIQQGSNGYIAVDAHMRTSLPSIYAIGDVTEGPRLAVKAIKQAEVVAATIAGEPSEFDPTFIPEVIHSIPPIATVGKTEQQAVEEQFDVKIGHFSYGANGYATIQGKKDGFIKLVINQNNDVVLGFHAIGEGAVELVSTGTLALEMAARVEDLTFPHYPHPAFSEALSGMEFSAVKGKVRLI</sequence>
<feature type="domain" description="FAD/NAD(P)-binding" evidence="16">
    <location>
        <begin position="10"/>
        <end position="330"/>
    </location>
</feature>
<feature type="domain" description="Pyridine nucleotide-disulphide oxidoreductase dimerisation" evidence="15">
    <location>
        <begin position="349"/>
        <end position="454"/>
    </location>
</feature>
<organism evidence="17 18">
    <name type="scientific">Pontibacillus litoralis JSM 072002</name>
    <dbReference type="NCBI Taxonomy" id="1385512"/>
    <lineage>
        <taxon>Bacteria</taxon>
        <taxon>Bacillati</taxon>
        <taxon>Bacillota</taxon>
        <taxon>Bacilli</taxon>
        <taxon>Bacillales</taxon>
        <taxon>Bacillaceae</taxon>
        <taxon>Pontibacillus</taxon>
    </lineage>
</organism>
<dbReference type="NCBIfam" id="TIGR01350">
    <property type="entry name" value="lipoamide_DH"/>
    <property type="match status" value="1"/>
</dbReference>
<evidence type="ECO:0000256" key="10">
    <source>
        <dbReference type="ARBA" id="ARBA00049187"/>
    </source>
</evidence>
<dbReference type="InterPro" id="IPR036188">
    <property type="entry name" value="FAD/NAD-bd_sf"/>
</dbReference>
<protein>
    <recommendedName>
        <fullName evidence="3 14">Dihydrolipoyl dehydrogenase</fullName>
        <ecNumber evidence="2 14">1.8.1.4</ecNumber>
    </recommendedName>
</protein>
<proteinExistence type="inferred from homology"/>
<dbReference type="InterPro" id="IPR016156">
    <property type="entry name" value="FAD/NAD-linked_Rdtase_dimer_sf"/>
</dbReference>
<evidence type="ECO:0000313" key="17">
    <source>
        <dbReference type="EMBL" id="KGX86872.1"/>
    </source>
</evidence>
<dbReference type="GO" id="GO:0050660">
    <property type="term" value="F:flavin adenine dinucleotide binding"/>
    <property type="evidence" value="ECO:0007669"/>
    <property type="project" value="InterPro"/>
</dbReference>
<evidence type="ECO:0000256" key="3">
    <source>
        <dbReference type="ARBA" id="ARBA00016961"/>
    </source>
</evidence>
<feature type="binding site" evidence="12">
    <location>
        <begin position="184"/>
        <end position="191"/>
    </location>
    <ligand>
        <name>NAD(+)</name>
        <dbReference type="ChEBI" id="CHEBI:57540"/>
    </ligand>
</feature>
<dbReference type="InterPro" id="IPR004099">
    <property type="entry name" value="Pyr_nucl-diS_OxRdtase_dimer"/>
</dbReference>
<keyword evidence="8" id="KW-1015">Disulfide bond</keyword>
<dbReference type="InterPro" id="IPR023753">
    <property type="entry name" value="FAD/NAD-binding_dom"/>
</dbReference>
<keyword evidence="12" id="KW-0547">Nucleotide-binding</keyword>
<dbReference type="InterPro" id="IPR012999">
    <property type="entry name" value="Pyr_OxRdtase_I_AS"/>
</dbReference>
<dbReference type="Pfam" id="PF07992">
    <property type="entry name" value="Pyr_redox_2"/>
    <property type="match status" value="1"/>
</dbReference>
<name>A0A0A5HTB7_9BACI</name>
<feature type="disulfide bond" description="Redox-active" evidence="13">
    <location>
        <begin position="47"/>
        <end position="52"/>
    </location>
</feature>
<evidence type="ECO:0000313" key="18">
    <source>
        <dbReference type="Proteomes" id="UP000030401"/>
    </source>
</evidence>
<dbReference type="FunFam" id="3.30.390.30:FF:000001">
    <property type="entry name" value="Dihydrolipoyl dehydrogenase"/>
    <property type="match status" value="1"/>
</dbReference>
<dbReference type="PIRSF" id="PIRSF000350">
    <property type="entry name" value="Mercury_reductase_MerA"/>
    <property type="match status" value="1"/>
</dbReference>
<evidence type="ECO:0000256" key="5">
    <source>
        <dbReference type="ARBA" id="ARBA00022827"/>
    </source>
</evidence>
<dbReference type="SUPFAM" id="SSF51905">
    <property type="entry name" value="FAD/NAD(P)-binding domain"/>
    <property type="match status" value="1"/>
</dbReference>
<evidence type="ECO:0000256" key="14">
    <source>
        <dbReference type="RuleBase" id="RU003692"/>
    </source>
</evidence>
<feature type="active site" description="Proton acceptor" evidence="11">
    <location>
        <position position="447"/>
    </location>
</feature>
<reference evidence="17 18" key="1">
    <citation type="submission" date="2013-08" db="EMBL/GenBank/DDBJ databases">
        <authorList>
            <person name="Huang J."/>
            <person name="Wang G."/>
        </authorList>
    </citation>
    <scope>NUCLEOTIDE SEQUENCE [LARGE SCALE GENOMIC DNA]</scope>
    <source>
        <strain evidence="17 18">JSM 072002</strain>
    </source>
</reference>
<dbReference type="GO" id="GO:0006103">
    <property type="term" value="P:2-oxoglutarate metabolic process"/>
    <property type="evidence" value="ECO:0007669"/>
    <property type="project" value="TreeGrafter"/>
</dbReference>
<dbReference type="Proteomes" id="UP000030401">
    <property type="component" value="Unassembled WGS sequence"/>
</dbReference>
<comment type="similarity">
    <text evidence="1 14">Belongs to the class-I pyridine nucleotide-disulfide oxidoreductase family.</text>
</comment>
<feature type="binding site" evidence="12">
    <location>
        <position position="315"/>
    </location>
    <ligand>
        <name>FAD</name>
        <dbReference type="ChEBI" id="CHEBI:57692"/>
    </ligand>
</feature>
<dbReference type="STRING" id="1385512.N784_03185"/>
<dbReference type="InterPro" id="IPR001100">
    <property type="entry name" value="Pyr_nuc-diS_OxRdtase"/>
</dbReference>
<comment type="cofactor">
    <cofactor evidence="12 14">
        <name>FAD</name>
        <dbReference type="ChEBI" id="CHEBI:57692"/>
    </cofactor>
    <text evidence="12 14">Binds 1 FAD per subunit.</text>
</comment>
<evidence type="ECO:0000259" key="15">
    <source>
        <dbReference type="Pfam" id="PF02852"/>
    </source>
</evidence>
<evidence type="ECO:0000256" key="11">
    <source>
        <dbReference type="PIRSR" id="PIRSR000350-2"/>
    </source>
</evidence>
<dbReference type="GO" id="GO:0005737">
    <property type="term" value="C:cytoplasm"/>
    <property type="evidence" value="ECO:0007669"/>
    <property type="project" value="UniProtKB-ARBA"/>
</dbReference>
<evidence type="ECO:0000256" key="7">
    <source>
        <dbReference type="ARBA" id="ARBA00023027"/>
    </source>
</evidence>
<keyword evidence="6 14" id="KW-0560">Oxidoreductase</keyword>
<keyword evidence="4 14" id="KW-0285">Flavoprotein</keyword>
<keyword evidence="7 12" id="KW-0520">NAD</keyword>
<keyword evidence="18" id="KW-1185">Reference proteome</keyword>
<feature type="binding site" evidence="12">
    <location>
        <begin position="147"/>
        <end position="149"/>
    </location>
    <ligand>
        <name>FAD</name>
        <dbReference type="ChEBI" id="CHEBI:57692"/>
    </ligand>
</feature>
<accession>A0A0A5HTB7</accession>
<dbReference type="Gene3D" id="3.50.50.60">
    <property type="entry name" value="FAD/NAD(P)-binding domain"/>
    <property type="match status" value="2"/>
</dbReference>